<reference evidence="1 2" key="2">
    <citation type="journal article" date="2022" name="Mol. Ecol. Resour.">
        <title>The genomes of chicory, endive, great burdock and yacon provide insights into Asteraceae paleo-polyploidization history and plant inulin production.</title>
        <authorList>
            <person name="Fan W."/>
            <person name="Wang S."/>
            <person name="Wang H."/>
            <person name="Wang A."/>
            <person name="Jiang F."/>
            <person name="Liu H."/>
            <person name="Zhao H."/>
            <person name="Xu D."/>
            <person name="Zhang Y."/>
        </authorList>
    </citation>
    <scope>NUCLEOTIDE SEQUENCE [LARGE SCALE GENOMIC DNA]</scope>
    <source>
        <strain evidence="2">cv. Punajuju</strain>
        <tissue evidence="1">Leaves</tissue>
    </source>
</reference>
<dbReference type="EMBL" id="CM042012">
    <property type="protein sequence ID" value="KAI3751684.1"/>
    <property type="molecule type" value="Genomic_DNA"/>
</dbReference>
<protein>
    <submittedName>
        <fullName evidence="1">Uncharacterized protein</fullName>
    </submittedName>
</protein>
<sequence>MTTTTDAPLHHINHEFNHGGFDFFMNDTATDRRQHHREIHHHSSNFDFLHITDLYKTRYQLLEEKKVAGECSLVADLEIDDA</sequence>
<accession>A0ACB9DYH4</accession>
<keyword evidence="2" id="KW-1185">Reference proteome</keyword>
<comment type="caution">
    <text evidence="1">The sequence shown here is derived from an EMBL/GenBank/DDBJ whole genome shotgun (WGS) entry which is preliminary data.</text>
</comment>
<reference evidence="2" key="1">
    <citation type="journal article" date="2022" name="Mol. Ecol. Resour.">
        <title>The genomes of chicory, endive, great burdock and yacon provide insights into Asteraceae palaeo-polyploidization history and plant inulin production.</title>
        <authorList>
            <person name="Fan W."/>
            <person name="Wang S."/>
            <person name="Wang H."/>
            <person name="Wang A."/>
            <person name="Jiang F."/>
            <person name="Liu H."/>
            <person name="Zhao H."/>
            <person name="Xu D."/>
            <person name="Zhang Y."/>
        </authorList>
    </citation>
    <scope>NUCLEOTIDE SEQUENCE [LARGE SCALE GENOMIC DNA]</scope>
    <source>
        <strain evidence="2">cv. Punajuju</strain>
    </source>
</reference>
<proteinExistence type="predicted"/>
<evidence type="ECO:0000313" key="2">
    <source>
        <dbReference type="Proteomes" id="UP001055811"/>
    </source>
</evidence>
<name>A0ACB9DYH4_CICIN</name>
<organism evidence="1 2">
    <name type="scientific">Cichorium intybus</name>
    <name type="common">Chicory</name>
    <dbReference type="NCBI Taxonomy" id="13427"/>
    <lineage>
        <taxon>Eukaryota</taxon>
        <taxon>Viridiplantae</taxon>
        <taxon>Streptophyta</taxon>
        <taxon>Embryophyta</taxon>
        <taxon>Tracheophyta</taxon>
        <taxon>Spermatophyta</taxon>
        <taxon>Magnoliopsida</taxon>
        <taxon>eudicotyledons</taxon>
        <taxon>Gunneridae</taxon>
        <taxon>Pentapetalae</taxon>
        <taxon>asterids</taxon>
        <taxon>campanulids</taxon>
        <taxon>Asterales</taxon>
        <taxon>Asteraceae</taxon>
        <taxon>Cichorioideae</taxon>
        <taxon>Cichorieae</taxon>
        <taxon>Cichoriinae</taxon>
        <taxon>Cichorium</taxon>
    </lineage>
</organism>
<dbReference type="Proteomes" id="UP001055811">
    <property type="component" value="Linkage Group LG04"/>
</dbReference>
<gene>
    <name evidence="1" type="ORF">L2E82_22775</name>
</gene>
<evidence type="ECO:0000313" key="1">
    <source>
        <dbReference type="EMBL" id="KAI3751684.1"/>
    </source>
</evidence>